<keyword evidence="1" id="KW-1133">Transmembrane helix</keyword>
<dbReference type="EMBL" id="BQNB010012641">
    <property type="protein sequence ID" value="GJT06114.1"/>
    <property type="molecule type" value="Genomic_DNA"/>
</dbReference>
<gene>
    <name evidence="2" type="ORF">Tco_0840576</name>
</gene>
<keyword evidence="1" id="KW-0812">Transmembrane</keyword>
<comment type="caution">
    <text evidence="2">The sequence shown here is derived from an EMBL/GenBank/DDBJ whole genome shotgun (WGS) entry which is preliminary data.</text>
</comment>
<keyword evidence="1" id="KW-0472">Membrane</keyword>
<reference evidence="2" key="2">
    <citation type="submission" date="2022-01" db="EMBL/GenBank/DDBJ databases">
        <authorList>
            <person name="Yamashiro T."/>
            <person name="Shiraishi A."/>
            <person name="Satake H."/>
            <person name="Nakayama K."/>
        </authorList>
    </citation>
    <scope>NUCLEOTIDE SEQUENCE</scope>
</reference>
<evidence type="ECO:0000313" key="3">
    <source>
        <dbReference type="Proteomes" id="UP001151760"/>
    </source>
</evidence>
<feature type="transmembrane region" description="Helical" evidence="1">
    <location>
        <begin position="55"/>
        <end position="74"/>
    </location>
</feature>
<sequence length="101" mass="11227">MGGRSTLYCQGEELVLMVLPDVCLYCQWQLILPALSLKFILSVASMINTANRRSFLLLVTTAWFKGKILGVAWYKGNLLKGKFCFIQGDDYISTSGEALAL</sequence>
<protein>
    <submittedName>
        <fullName evidence="2">Uncharacterized protein</fullName>
    </submittedName>
</protein>
<accession>A0ABQ5AYW3</accession>
<organism evidence="2 3">
    <name type="scientific">Tanacetum coccineum</name>
    <dbReference type="NCBI Taxonomy" id="301880"/>
    <lineage>
        <taxon>Eukaryota</taxon>
        <taxon>Viridiplantae</taxon>
        <taxon>Streptophyta</taxon>
        <taxon>Embryophyta</taxon>
        <taxon>Tracheophyta</taxon>
        <taxon>Spermatophyta</taxon>
        <taxon>Magnoliopsida</taxon>
        <taxon>eudicotyledons</taxon>
        <taxon>Gunneridae</taxon>
        <taxon>Pentapetalae</taxon>
        <taxon>asterids</taxon>
        <taxon>campanulids</taxon>
        <taxon>Asterales</taxon>
        <taxon>Asteraceae</taxon>
        <taxon>Asteroideae</taxon>
        <taxon>Anthemideae</taxon>
        <taxon>Anthemidinae</taxon>
        <taxon>Tanacetum</taxon>
    </lineage>
</organism>
<dbReference type="Proteomes" id="UP001151760">
    <property type="component" value="Unassembled WGS sequence"/>
</dbReference>
<evidence type="ECO:0000256" key="1">
    <source>
        <dbReference type="SAM" id="Phobius"/>
    </source>
</evidence>
<name>A0ABQ5AYW3_9ASTR</name>
<reference evidence="2" key="1">
    <citation type="journal article" date="2022" name="Int. J. Mol. Sci.">
        <title>Draft Genome of Tanacetum Coccineum: Genomic Comparison of Closely Related Tanacetum-Family Plants.</title>
        <authorList>
            <person name="Yamashiro T."/>
            <person name="Shiraishi A."/>
            <person name="Nakayama K."/>
            <person name="Satake H."/>
        </authorList>
    </citation>
    <scope>NUCLEOTIDE SEQUENCE</scope>
</reference>
<evidence type="ECO:0000313" key="2">
    <source>
        <dbReference type="EMBL" id="GJT06114.1"/>
    </source>
</evidence>
<proteinExistence type="predicted"/>
<keyword evidence="3" id="KW-1185">Reference proteome</keyword>